<evidence type="ECO:0000313" key="1">
    <source>
        <dbReference type="EMBL" id="CCQ51726.1"/>
    </source>
</evidence>
<proteinExistence type="predicted"/>
<dbReference type="Proteomes" id="UP000018348">
    <property type="component" value="Unassembled WGS sequence"/>
</dbReference>
<gene>
    <name evidence="1" type="ORF">CWATWH8502_1920</name>
</gene>
<comment type="caution">
    <text evidence="1">The sequence shown here is derived from an EMBL/GenBank/DDBJ whole genome shotgun (WGS) entry which is preliminary data.</text>
</comment>
<dbReference type="AlphaFoldDB" id="T2IDX1"/>
<reference evidence="1 2" key="2">
    <citation type="submission" date="2013-09" db="EMBL/GenBank/DDBJ databases">
        <title>Whole genome comparison of six Crocosphaera watsonii strains with differing phenotypes.</title>
        <authorList>
            <person name="Bench S.R."/>
            <person name="Heller P."/>
            <person name="Frank I."/>
            <person name="Arciniega M."/>
            <person name="Shilova I.N."/>
            <person name="Zehr J.P."/>
        </authorList>
    </citation>
    <scope>NUCLEOTIDE SEQUENCE [LARGE SCALE GENOMIC DNA]</scope>
    <source>
        <strain evidence="1 2">WH 8502</strain>
    </source>
</reference>
<dbReference type="EMBL" id="CAQK01000516">
    <property type="protein sequence ID" value="CCQ51726.1"/>
    <property type="molecule type" value="Genomic_DNA"/>
</dbReference>
<protein>
    <submittedName>
        <fullName evidence="1">Uncharacterized protein</fullName>
    </submittedName>
</protein>
<name>T2IDX1_CROWT</name>
<organism evidence="1 2">
    <name type="scientific">Crocosphaera watsonii WH 8502</name>
    <dbReference type="NCBI Taxonomy" id="423474"/>
    <lineage>
        <taxon>Bacteria</taxon>
        <taxon>Bacillati</taxon>
        <taxon>Cyanobacteriota</taxon>
        <taxon>Cyanophyceae</taxon>
        <taxon>Oscillatoriophycideae</taxon>
        <taxon>Chroococcales</taxon>
        <taxon>Aphanothecaceae</taxon>
        <taxon>Crocosphaera</taxon>
    </lineage>
</organism>
<accession>T2IDX1</accession>
<reference evidence="1 2" key="1">
    <citation type="submission" date="2013-01" db="EMBL/GenBank/DDBJ databases">
        <authorList>
            <person name="Bench S."/>
        </authorList>
    </citation>
    <scope>NUCLEOTIDE SEQUENCE [LARGE SCALE GENOMIC DNA]</scope>
    <source>
        <strain evidence="1 2">WH 8502</strain>
    </source>
</reference>
<sequence>MAKMLQTIMIMATLGLHWTVVPVTAKKRVEYIKGKFS</sequence>
<evidence type="ECO:0000313" key="2">
    <source>
        <dbReference type="Proteomes" id="UP000018348"/>
    </source>
</evidence>